<protein>
    <recommendedName>
        <fullName evidence="1">SPOR domain-containing protein</fullName>
    </recommendedName>
</protein>
<organism evidence="2 3">
    <name type="scientific">Hydrogenophaga electricum</name>
    <dbReference type="NCBI Taxonomy" id="1230953"/>
    <lineage>
        <taxon>Bacteria</taxon>
        <taxon>Pseudomonadati</taxon>
        <taxon>Pseudomonadota</taxon>
        <taxon>Betaproteobacteria</taxon>
        <taxon>Burkholderiales</taxon>
        <taxon>Comamonadaceae</taxon>
        <taxon>Hydrogenophaga</taxon>
    </lineage>
</organism>
<gene>
    <name evidence="2" type="ORF">GCM10007935_02930</name>
</gene>
<feature type="domain" description="SPOR" evidence="1">
    <location>
        <begin position="240"/>
        <end position="317"/>
    </location>
</feature>
<dbReference type="EMBL" id="BSPB01000002">
    <property type="protein sequence ID" value="GLS12865.1"/>
    <property type="molecule type" value="Genomic_DNA"/>
</dbReference>
<dbReference type="PANTHER" id="PTHR38731:SF1">
    <property type="entry name" value="FECR PROTEIN DOMAIN-CONTAINING PROTEIN"/>
    <property type="match status" value="1"/>
</dbReference>
<dbReference type="SUPFAM" id="SSF110997">
    <property type="entry name" value="Sporulation related repeat"/>
    <property type="match status" value="1"/>
</dbReference>
<dbReference type="Gene3D" id="3.30.70.1070">
    <property type="entry name" value="Sporulation related repeat"/>
    <property type="match status" value="1"/>
</dbReference>
<accession>A0ABQ6C2B4</accession>
<dbReference type="PROSITE" id="PS51257">
    <property type="entry name" value="PROKAR_LIPOPROTEIN"/>
    <property type="match status" value="1"/>
</dbReference>
<dbReference type="Pfam" id="PF05036">
    <property type="entry name" value="SPOR"/>
    <property type="match status" value="1"/>
</dbReference>
<name>A0ABQ6C2B4_9BURK</name>
<dbReference type="PROSITE" id="PS51318">
    <property type="entry name" value="TAT"/>
    <property type="match status" value="1"/>
</dbReference>
<evidence type="ECO:0000259" key="1">
    <source>
        <dbReference type="PROSITE" id="PS51724"/>
    </source>
</evidence>
<dbReference type="PANTHER" id="PTHR38731">
    <property type="entry name" value="LIPL45-RELATED LIPOPROTEIN-RELATED"/>
    <property type="match status" value="1"/>
</dbReference>
<comment type="caution">
    <text evidence="2">The sequence shown here is derived from an EMBL/GenBank/DDBJ whole genome shotgun (WGS) entry which is preliminary data.</text>
</comment>
<dbReference type="InterPro" id="IPR036680">
    <property type="entry name" value="SPOR-like_sf"/>
</dbReference>
<dbReference type="InterPro" id="IPR007730">
    <property type="entry name" value="SPOR-like_dom"/>
</dbReference>
<dbReference type="Proteomes" id="UP001156903">
    <property type="component" value="Unassembled WGS sequence"/>
</dbReference>
<sequence>MSLPPTRFPVLTVPRRRAWLRLTLSGVALAACAIGIGPRLAHAQAAPTLVEAVQLPAWVERHGDRRAAQPGISLRDGDKAQTARQARMLLRLPDRSQVKLGEATELVIEAMSVKRHGVAQPQEIQSALRLVTGVFRYATDISSKLAGHQRQLNLKLATATVGIRGTDFWSMTDADHDAVCVFEGKVAVQRDSGPDIALEKPGAFWVVFTGQPETPAGQATPDQLAKFIAQAELAPGSGVLVQGGRWRAVLGLLPTAGQAGALRDRLVEAGYPAEVMGKDGRFEVRINQFATEQDARSVVDRLSQQTELGVQGARVALAAG</sequence>
<keyword evidence="3" id="KW-1185">Reference proteome</keyword>
<reference evidence="3" key="1">
    <citation type="journal article" date="2019" name="Int. J. Syst. Evol. Microbiol.">
        <title>The Global Catalogue of Microorganisms (GCM) 10K type strain sequencing project: providing services to taxonomists for standard genome sequencing and annotation.</title>
        <authorList>
            <consortium name="The Broad Institute Genomics Platform"/>
            <consortium name="The Broad Institute Genome Sequencing Center for Infectious Disease"/>
            <person name="Wu L."/>
            <person name="Ma J."/>
        </authorList>
    </citation>
    <scope>NUCLEOTIDE SEQUENCE [LARGE SCALE GENOMIC DNA]</scope>
    <source>
        <strain evidence="3">NBRC 109341</strain>
    </source>
</reference>
<dbReference type="Pfam" id="PF04773">
    <property type="entry name" value="FecR"/>
    <property type="match status" value="1"/>
</dbReference>
<dbReference type="InterPro" id="IPR006860">
    <property type="entry name" value="FecR"/>
</dbReference>
<dbReference type="RefSeq" id="WP_284306353.1">
    <property type="nucleotide sequence ID" value="NZ_BSPB01000002.1"/>
</dbReference>
<evidence type="ECO:0000313" key="3">
    <source>
        <dbReference type="Proteomes" id="UP001156903"/>
    </source>
</evidence>
<dbReference type="PROSITE" id="PS51724">
    <property type="entry name" value="SPOR"/>
    <property type="match status" value="1"/>
</dbReference>
<dbReference type="Gene3D" id="2.60.120.1440">
    <property type="match status" value="1"/>
</dbReference>
<evidence type="ECO:0000313" key="2">
    <source>
        <dbReference type="EMBL" id="GLS12865.1"/>
    </source>
</evidence>
<dbReference type="InterPro" id="IPR006311">
    <property type="entry name" value="TAT_signal"/>
</dbReference>
<proteinExistence type="predicted"/>